<protein>
    <recommendedName>
        <fullName evidence="1">DUF6429 domain-containing protein</fullName>
    </recommendedName>
</protein>
<proteinExistence type="predicted"/>
<feature type="domain" description="DUF6429" evidence="1">
    <location>
        <begin position="7"/>
        <end position="83"/>
    </location>
</feature>
<reference evidence="2 3" key="1">
    <citation type="submission" date="2020-07" db="EMBL/GenBank/DDBJ databases">
        <title>Whole genome sequence of Sphingobium yanoikuyae A3.</title>
        <authorList>
            <person name="Han S.-S."/>
        </authorList>
    </citation>
    <scope>NUCLEOTIDE SEQUENCE [LARGE SCALE GENOMIC DNA]</scope>
    <source>
        <strain evidence="2 3">A3</strain>
    </source>
</reference>
<dbReference type="EMBL" id="CP060122">
    <property type="protein sequence ID" value="QNG44646.1"/>
    <property type="molecule type" value="Genomic_DNA"/>
</dbReference>
<dbReference type="AlphaFoldDB" id="A0A9X7U6L3"/>
<dbReference type="InterPro" id="IPR045489">
    <property type="entry name" value="DUF6429"/>
</dbReference>
<sequence>MDDTDIDTDRIDEAVLALMFLTLHGEHRLFGTARAWKSFDWDALDRLHAQDLILDPVGKAKSVVLTLEGRRRSEELFYRLFAKGG</sequence>
<evidence type="ECO:0000313" key="3">
    <source>
        <dbReference type="Proteomes" id="UP000515377"/>
    </source>
</evidence>
<accession>A0A9X7U6L3</accession>
<dbReference type="Proteomes" id="UP000515377">
    <property type="component" value="Chromosome"/>
</dbReference>
<name>A0A9X7U6L3_SPHYA</name>
<organism evidence="2 3">
    <name type="scientific">Sphingobium yanoikuyae</name>
    <name type="common">Sphingomonas yanoikuyae</name>
    <dbReference type="NCBI Taxonomy" id="13690"/>
    <lineage>
        <taxon>Bacteria</taxon>
        <taxon>Pseudomonadati</taxon>
        <taxon>Pseudomonadota</taxon>
        <taxon>Alphaproteobacteria</taxon>
        <taxon>Sphingomonadales</taxon>
        <taxon>Sphingomonadaceae</taxon>
        <taxon>Sphingobium</taxon>
    </lineage>
</organism>
<evidence type="ECO:0000259" key="1">
    <source>
        <dbReference type="Pfam" id="PF20008"/>
    </source>
</evidence>
<evidence type="ECO:0000313" key="2">
    <source>
        <dbReference type="EMBL" id="QNG44646.1"/>
    </source>
</evidence>
<gene>
    <name evidence="2" type="ORF">H3V42_22750</name>
</gene>
<dbReference type="Pfam" id="PF20008">
    <property type="entry name" value="DUF6429"/>
    <property type="match status" value="1"/>
</dbReference>